<dbReference type="SUPFAM" id="SSF48452">
    <property type="entry name" value="TPR-like"/>
    <property type="match status" value="1"/>
</dbReference>
<gene>
    <name evidence="2" type="ORF">K6Y31_09450</name>
</gene>
<protein>
    <recommendedName>
        <fullName evidence="4">Tetratricopeptide repeat protein</fullName>
    </recommendedName>
</protein>
<comment type="caution">
    <text evidence="2">The sequence shown here is derived from an EMBL/GenBank/DDBJ whole genome shotgun (WGS) entry which is preliminary data.</text>
</comment>
<reference evidence="2 3" key="1">
    <citation type="journal article" date="2022" name="Environ. Microbiol. Rep.">
        <title>Eco-phylogenetic analyses reveal divergent evolution of vitamin B12 metabolism in the marine bacterial family 'Psychromonadaceae'.</title>
        <authorList>
            <person name="Jin X."/>
            <person name="Yang Y."/>
            <person name="Cao H."/>
            <person name="Gao B."/>
            <person name="Zhao Z."/>
        </authorList>
    </citation>
    <scope>NUCLEOTIDE SEQUENCE [LARGE SCALE GENOMIC DNA]</scope>
    <source>
        <strain evidence="2 3">MKS20</strain>
    </source>
</reference>
<dbReference type="InterPro" id="IPR011990">
    <property type="entry name" value="TPR-like_helical_dom_sf"/>
</dbReference>
<accession>A0ABS8WBB9</accession>
<dbReference type="PROSITE" id="PS50005">
    <property type="entry name" value="TPR"/>
    <property type="match status" value="1"/>
</dbReference>
<dbReference type="EMBL" id="JAIMJA010000008">
    <property type="protein sequence ID" value="MCE2595041.1"/>
    <property type="molecule type" value="Genomic_DNA"/>
</dbReference>
<proteinExistence type="predicted"/>
<sequence>MKRFIPIILFFIFIQTSYAKEYAYHDPSAIIVSSGKQHQLDIAALDEIINDLSYHAKNYPPKFDSENDKQRATNDVKKLSAILQILLNSPKPEPALLKRSGLVNSIGHNLDISGAAKLADKDFSKLLALEPNNAEGHYLYGIFLAGAKQATKALPHLKKAVALGYTDAYFSLGMVYLTQGNIKQALTNLKTYKDHRPDDKNTDKIITAIEEGKFKINAN</sequence>
<organism evidence="2 3">
    <name type="scientific">Motilimonas cestriensis</name>
    <dbReference type="NCBI Taxonomy" id="2742685"/>
    <lineage>
        <taxon>Bacteria</taxon>
        <taxon>Pseudomonadati</taxon>
        <taxon>Pseudomonadota</taxon>
        <taxon>Gammaproteobacteria</taxon>
        <taxon>Alteromonadales</taxon>
        <taxon>Alteromonadales genera incertae sedis</taxon>
        <taxon>Motilimonas</taxon>
    </lineage>
</organism>
<keyword evidence="1" id="KW-0802">TPR repeat</keyword>
<name>A0ABS8WBB9_9GAMM</name>
<evidence type="ECO:0000313" key="3">
    <source>
        <dbReference type="Proteomes" id="UP001201273"/>
    </source>
</evidence>
<evidence type="ECO:0000313" key="2">
    <source>
        <dbReference type="EMBL" id="MCE2595041.1"/>
    </source>
</evidence>
<evidence type="ECO:0008006" key="4">
    <source>
        <dbReference type="Google" id="ProtNLM"/>
    </source>
</evidence>
<dbReference type="InterPro" id="IPR019734">
    <property type="entry name" value="TPR_rpt"/>
</dbReference>
<dbReference type="RefSeq" id="WP_233052546.1">
    <property type="nucleotide sequence ID" value="NZ_JAIMJA010000008.1"/>
</dbReference>
<evidence type="ECO:0000256" key="1">
    <source>
        <dbReference type="PROSITE-ProRule" id="PRU00339"/>
    </source>
</evidence>
<feature type="repeat" description="TPR" evidence="1">
    <location>
        <begin position="166"/>
        <end position="199"/>
    </location>
</feature>
<keyword evidence="3" id="KW-1185">Reference proteome</keyword>
<dbReference type="Proteomes" id="UP001201273">
    <property type="component" value="Unassembled WGS sequence"/>
</dbReference>
<dbReference type="Gene3D" id="1.25.40.10">
    <property type="entry name" value="Tetratricopeptide repeat domain"/>
    <property type="match status" value="1"/>
</dbReference>